<proteinExistence type="predicted"/>
<evidence type="ECO:0000313" key="1">
    <source>
        <dbReference type="EMBL" id="PUV23709.1"/>
    </source>
</evidence>
<dbReference type="Proteomes" id="UP000250831">
    <property type="component" value="Unassembled WGS sequence"/>
</dbReference>
<accession>A0A363NSF0</accession>
<sequence>MKKKLLFIAPNYYGFNEVVYSGLQSYSDYEVIEINSTKPYKYKNISERIYNFFLKTFKKDNLKKIKTEQYVQQAIEDSGQYDLLIVNRPDLLTEEALKRAIAKSKKSKAILWDSLKKIPQPEGYLAKFDNVLSFDSDDCSKYGFTPITNFYFREAQNSEIKFDVALLMTYDNRINDAIKLFRYFERHDIKAKAQILVPKKNQIKENLPENMVVIHQIIPFEKSCEYYFDSKAILDLSHSNQKGLSFRPFEALGLEKKLITTSENVKSLEFYNATNILYIKDIDNIDFPKEFLDEKYLKPSLQIAKRYSLKNWVESITS</sequence>
<dbReference type="RefSeq" id="WP_108635047.1">
    <property type="nucleotide sequence ID" value="NZ_QCXX01000004.1"/>
</dbReference>
<reference evidence="1 2" key="1">
    <citation type="submission" date="2018-04" db="EMBL/GenBank/DDBJ databases">
        <title>Sphingobacterium sp. M46 Genome.</title>
        <authorList>
            <person name="Cheng J."/>
            <person name="Li Y."/>
        </authorList>
    </citation>
    <scope>NUCLEOTIDE SEQUENCE [LARGE SCALE GENOMIC DNA]</scope>
    <source>
        <strain evidence="1 2">M46</strain>
    </source>
</reference>
<gene>
    <name evidence="1" type="ORF">DCO56_17645</name>
</gene>
<evidence type="ECO:0000313" key="2">
    <source>
        <dbReference type="Proteomes" id="UP000250831"/>
    </source>
</evidence>
<comment type="caution">
    <text evidence="1">The sequence shown here is derived from an EMBL/GenBank/DDBJ whole genome shotgun (WGS) entry which is preliminary data.</text>
</comment>
<name>A0A363NSF0_9SPHI</name>
<keyword evidence="2" id="KW-1185">Reference proteome</keyword>
<dbReference type="EMBL" id="QCXX01000004">
    <property type="protein sequence ID" value="PUV23709.1"/>
    <property type="molecule type" value="Genomic_DNA"/>
</dbReference>
<organism evidence="1 2">
    <name type="scientific">Sphingobacterium athyrii</name>
    <dbReference type="NCBI Taxonomy" id="2152717"/>
    <lineage>
        <taxon>Bacteria</taxon>
        <taxon>Pseudomonadati</taxon>
        <taxon>Bacteroidota</taxon>
        <taxon>Sphingobacteriia</taxon>
        <taxon>Sphingobacteriales</taxon>
        <taxon>Sphingobacteriaceae</taxon>
        <taxon>Sphingobacterium</taxon>
    </lineage>
</organism>
<protein>
    <submittedName>
        <fullName evidence="1">Lipopolysaccharide core biosynthesis protein rfaS</fullName>
    </submittedName>
</protein>
<dbReference type="OrthoDB" id="3251881at2"/>
<dbReference type="AlphaFoldDB" id="A0A363NSF0"/>